<dbReference type="EMBL" id="AP014962">
    <property type="protein sequence ID" value="BAS99639.1"/>
    <property type="molecule type" value="Genomic_DNA"/>
</dbReference>
<evidence type="ECO:0000313" key="2">
    <source>
        <dbReference type="EMBL" id="BAS99639.1"/>
    </source>
</evidence>
<keyword evidence="3" id="KW-1185">Reference proteome</keyword>
<reference evidence="2 3" key="2">
    <citation type="journal article" date="2013" name="Plant Cell Physiol.">
        <title>Rice Annotation Project Database (RAP-DB): an integrative and interactive database for rice genomics.</title>
        <authorList>
            <person name="Sakai H."/>
            <person name="Lee S.S."/>
            <person name="Tanaka T."/>
            <person name="Numa H."/>
            <person name="Kim J."/>
            <person name="Kawahara Y."/>
            <person name="Wakimoto H."/>
            <person name="Yang C.C."/>
            <person name="Iwamoto M."/>
            <person name="Abe T."/>
            <person name="Yamada Y."/>
            <person name="Muto A."/>
            <person name="Inokuchi H."/>
            <person name="Ikemura T."/>
            <person name="Matsumoto T."/>
            <person name="Sasaki T."/>
            <person name="Itoh T."/>
        </authorList>
    </citation>
    <scope>NUCLEOTIDE SEQUENCE [LARGE SCALE GENOMIC DNA]</scope>
    <source>
        <strain evidence="3">cv. Nipponbare</strain>
    </source>
</reference>
<evidence type="ECO:0000256" key="1">
    <source>
        <dbReference type="SAM" id="MobiDB-lite"/>
    </source>
</evidence>
<name>A0A0P0X187_ORYSJ</name>
<feature type="compositionally biased region" description="Polar residues" evidence="1">
    <location>
        <begin position="55"/>
        <end position="70"/>
    </location>
</feature>
<gene>
    <name evidence="2" type="ordered locus">Os06g0729850</name>
    <name evidence="2" type="ORF">OSNPB_060729850</name>
</gene>
<protein>
    <submittedName>
        <fullName evidence="2">Os06g0729850 protein</fullName>
    </submittedName>
</protein>
<dbReference type="Proteomes" id="UP000059680">
    <property type="component" value="Chromosome 6"/>
</dbReference>
<reference evidence="3" key="1">
    <citation type="journal article" date="2005" name="Nature">
        <title>The map-based sequence of the rice genome.</title>
        <authorList>
            <consortium name="International rice genome sequencing project (IRGSP)"/>
            <person name="Matsumoto T."/>
            <person name="Wu J."/>
            <person name="Kanamori H."/>
            <person name="Katayose Y."/>
            <person name="Fujisawa M."/>
            <person name="Namiki N."/>
            <person name="Mizuno H."/>
            <person name="Yamamoto K."/>
            <person name="Antonio B.A."/>
            <person name="Baba T."/>
            <person name="Sakata K."/>
            <person name="Nagamura Y."/>
            <person name="Aoki H."/>
            <person name="Arikawa K."/>
            <person name="Arita K."/>
            <person name="Bito T."/>
            <person name="Chiden Y."/>
            <person name="Fujitsuka N."/>
            <person name="Fukunaka R."/>
            <person name="Hamada M."/>
            <person name="Harada C."/>
            <person name="Hayashi A."/>
            <person name="Hijishita S."/>
            <person name="Honda M."/>
            <person name="Hosokawa S."/>
            <person name="Ichikawa Y."/>
            <person name="Idonuma A."/>
            <person name="Iijima M."/>
            <person name="Ikeda M."/>
            <person name="Ikeno M."/>
            <person name="Ito K."/>
            <person name="Ito S."/>
            <person name="Ito T."/>
            <person name="Ito Y."/>
            <person name="Ito Y."/>
            <person name="Iwabuchi A."/>
            <person name="Kamiya K."/>
            <person name="Karasawa W."/>
            <person name="Kurita K."/>
            <person name="Katagiri S."/>
            <person name="Kikuta A."/>
            <person name="Kobayashi H."/>
            <person name="Kobayashi N."/>
            <person name="Machita K."/>
            <person name="Maehara T."/>
            <person name="Masukawa M."/>
            <person name="Mizubayashi T."/>
            <person name="Mukai Y."/>
            <person name="Nagasaki H."/>
            <person name="Nagata Y."/>
            <person name="Naito S."/>
            <person name="Nakashima M."/>
            <person name="Nakama Y."/>
            <person name="Nakamichi Y."/>
            <person name="Nakamura M."/>
            <person name="Meguro A."/>
            <person name="Negishi M."/>
            <person name="Ohta I."/>
            <person name="Ohta T."/>
            <person name="Okamoto M."/>
            <person name="Ono N."/>
            <person name="Saji S."/>
            <person name="Sakaguchi M."/>
            <person name="Sakai K."/>
            <person name="Shibata M."/>
            <person name="Shimokawa T."/>
            <person name="Song J."/>
            <person name="Takazaki Y."/>
            <person name="Terasawa K."/>
            <person name="Tsugane M."/>
            <person name="Tsuji K."/>
            <person name="Ueda S."/>
            <person name="Waki K."/>
            <person name="Yamagata H."/>
            <person name="Yamamoto M."/>
            <person name="Yamamoto S."/>
            <person name="Yamane H."/>
            <person name="Yoshiki S."/>
            <person name="Yoshihara R."/>
            <person name="Yukawa K."/>
            <person name="Zhong H."/>
            <person name="Yano M."/>
            <person name="Yuan Q."/>
            <person name="Ouyang S."/>
            <person name="Liu J."/>
            <person name="Jones K.M."/>
            <person name="Gansberger K."/>
            <person name="Moffat K."/>
            <person name="Hill J."/>
            <person name="Bera J."/>
            <person name="Fadrosh D."/>
            <person name="Jin S."/>
            <person name="Johri S."/>
            <person name="Kim M."/>
            <person name="Overton L."/>
            <person name="Reardon M."/>
            <person name="Tsitrin T."/>
            <person name="Vuong H."/>
            <person name="Weaver B."/>
            <person name="Ciecko A."/>
            <person name="Tallon L."/>
            <person name="Jackson J."/>
            <person name="Pai G."/>
            <person name="Aken S.V."/>
            <person name="Utterback T."/>
            <person name="Reidmuller S."/>
            <person name="Feldblyum T."/>
            <person name="Hsiao J."/>
            <person name="Zismann V."/>
            <person name="Iobst S."/>
            <person name="de Vazeille A.R."/>
            <person name="Buell C.R."/>
            <person name="Ying K."/>
            <person name="Li Y."/>
            <person name="Lu T."/>
            <person name="Huang Y."/>
            <person name="Zhao Q."/>
            <person name="Feng Q."/>
            <person name="Zhang L."/>
            <person name="Zhu J."/>
            <person name="Weng Q."/>
            <person name="Mu J."/>
            <person name="Lu Y."/>
            <person name="Fan D."/>
            <person name="Liu Y."/>
            <person name="Guan J."/>
            <person name="Zhang Y."/>
            <person name="Yu S."/>
            <person name="Liu X."/>
            <person name="Zhang Y."/>
            <person name="Hong G."/>
            <person name="Han B."/>
            <person name="Choisne N."/>
            <person name="Demange N."/>
            <person name="Orjeda G."/>
            <person name="Samain S."/>
            <person name="Cattolico L."/>
            <person name="Pelletier E."/>
            <person name="Couloux A."/>
            <person name="Segurens B."/>
            <person name="Wincker P."/>
            <person name="D'Hont A."/>
            <person name="Scarpelli C."/>
            <person name="Weissenbach J."/>
            <person name="Salanoubat M."/>
            <person name="Quetier F."/>
            <person name="Yu Y."/>
            <person name="Kim H.R."/>
            <person name="Rambo T."/>
            <person name="Currie J."/>
            <person name="Collura K."/>
            <person name="Luo M."/>
            <person name="Yang T."/>
            <person name="Ammiraju J.S.S."/>
            <person name="Engler F."/>
            <person name="Soderlund C."/>
            <person name="Wing R.A."/>
            <person name="Palmer L.E."/>
            <person name="de la Bastide M."/>
            <person name="Spiegel L."/>
            <person name="Nascimento L."/>
            <person name="Zutavern T."/>
            <person name="O'Shaughnessy A."/>
            <person name="Dike S."/>
            <person name="Dedhia N."/>
            <person name="Preston R."/>
            <person name="Balija V."/>
            <person name="McCombie W.R."/>
            <person name="Chow T."/>
            <person name="Chen H."/>
            <person name="Chung M."/>
            <person name="Chen C."/>
            <person name="Shaw J."/>
            <person name="Wu H."/>
            <person name="Hsiao K."/>
            <person name="Chao Y."/>
            <person name="Chu M."/>
            <person name="Cheng C."/>
            <person name="Hour A."/>
            <person name="Lee P."/>
            <person name="Lin S."/>
            <person name="Lin Y."/>
            <person name="Liou J."/>
            <person name="Liu S."/>
            <person name="Hsing Y."/>
            <person name="Raghuvanshi S."/>
            <person name="Mohanty A."/>
            <person name="Bharti A.K."/>
            <person name="Gaur A."/>
            <person name="Gupta V."/>
            <person name="Kumar D."/>
            <person name="Ravi V."/>
            <person name="Vij S."/>
            <person name="Kapur A."/>
            <person name="Khurana P."/>
            <person name="Khurana P."/>
            <person name="Khurana J.P."/>
            <person name="Tyagi A.K."/>
            <person name="Gaikwad K."/>
            <person name="Singh A."/>
            <person name="Dalal V."/>
            <person name="Srivastava S."/>
            <person name="Dixit A."/>
            <person name="Pal A.K."/>
            <person name="Ghazi I.A."/>
            <person name="Yadav M."/>
            <person name="Pandit A."/>
            <person name="Bhargava A."/>
            <person name="Sureshbabu K."/>
            <person name="Batra K."/>
            <person name="Sharma T.R."/>
            <person name="Mohapatra T."/>
            <person name="Singh N.K."/>
            <person name="Messing J."/>
            <person name="Nelson A.B."/>
            <person name="Fuks G."/>
            <person name="Kavchok S."/>
            <person name="Keizer G."/>
            <person name="Linton E."/>
            <person name="Llaca V."/>
            <person name="Song R."/>
            <person name="Tanyolac B."/>
            <person name="Young S."/>
            <person name="Ho-Il K."/>
            <person name="Hahn J.H."/>
            <person name="Sangsakoo G."/>
            <person name="Vanavichit A."/>
            <person name="de Mattos Luiz.A.T."/>
            <person name="Zimmer P.D."/>
            <person name="Malone G."/>
            <person name="Dellagostin O."/>
            <person name="de Oliveira A.C."/>
            <person name="Bevan M."/>
            <person name="Bancroft I."/>
            <person name="Minx P."/>
            <person name="Cordum H."/>
            <person name="Wilson R."/>
            <person name="Cheng Z."/>
            <person name="Jin W."/>
            <person name="Jiang J."/>
            <person name="Leong S.A."/>
            <person name="Iwama H."/>
            <person name="Gojobori T."/>
            <person name="Itoh T."/>
            <person name="Niimura Y."/>
            <person name="Fujii Y."/>
            <person name="Habara T."/>
            <person name="Sakai H."/>
            <person name="Sato Y."/>
            <person name="Wilson G."/>
            <person name="Kumar K."/>
            <person name="McCouch S."/>
            <person name="Juretic N."/>
            <person name="Hoen D."/>
            <person name="Wright S."/>
            <person name="Bruskiewich R."/>
            <person name="Bureau T."/>
            <person name="Miyao A."/>
            <person name="Hirochika H."/>
            <person name="Nishikawa T."/>
            <person name="Kadowaki K."/>
            <person name="Sugiura M."/>
            <person name="Burr B."/>
            <person name="Sasaki T."/>
        </authorList>
    </citation>
    <scope>NUCLEOTIDE SEQUENCE [LARGE SCALE GENOMIC DNA]</scope>
    <source>
        <strain evidence="3">cv. Nipponbare</strain>
    </source>
</reference>
<dbReference type="AlphaFoldDB" id="A0A0P0X187"/>
<sequence length="70" mass="7716">MGLEPRGCCAPIHNGYNALTNTALSTTGDFRYKNISINHIAVLQHKYKKVDKQRPQPSKSDTGNTASEVK</sequence>
<dbReference type="PaxDb" id="39947-A0A0P0X187"/>
<proteinExistence type="predicted"/>
<dbReference type="InParanoid" id="A0A0P0X187"/>
<feature type="region of interest" description="Disordered" evidence="1">
    <location>
        <begin position="47"/>
        <end position="70"/>
    </location>
</feature>
<reference evidence="2 3" key="3">
    <citation type="journal article" date="2013" name="Rice">
        <title>Improvement of the Oryza sativa Nipponbare reference genome using next generation sequence and optical map data.</title>
        <authorList>
            <person name="Kawahara Y."/>
            <person name="de la Bastide M."/>
            <person name="Hamilton J.P."/>
            <person name="Kanamori H."/>
            <person name="McCombie W.R."/>
            <person name="Ouyang S."/>
            <person name="Schwartz D.C."/>
            <person name="Tanaka T."/>
            <person name="Wu J."/>
            <person name="Zhou S."/>
            <person name="Childs K.L."/>
            <person name="Davidson R.M."/>
            <person name="Lin H."/>
            <person name="Quesada-Ocampo L."/>
            <person name="Vaillancourt B."/>
            <person name="Sakai H."/>
            <person name="Lee S.S."/>
            <person name="Kim J."/>
            <person name="Numa H."/>
            <person name="Itoh T."/>
            <person name="Buell C.R."/>
            <person name="Matsumoto T."/>
        </authorList>
    </citation>
    <scope>NUCLEOTIDE SEQUENCE [LARGE SCALE GENOMIC DNA]</scope>
    <source>
        <strain evidence="3">cv. Nipponbare</strain>
    </source>
</reference>
<organism evidence="2 3">
    <name type="scientific">Oryza sativa subsp. japonica</name>
    <name type="common">Rice</name>
    <dbReference type="NCBI Taxonomy" id="39947"/>
    <lineage>
        <taxon>Eukaryota</taxon>
        <taxon>Viridiplantae</taxon>
        <taxon>Streptophyta</taxon>
        <taxon>Embryophyta</taxon>
        <taxon>Tracheophyta</taxon>
        <taxon>Spermatophyta</taxon>
        <taxon>Magnoliopsida</taxon>
        <taxon>Liliopsida</taxon>
        <taxon>Poales</taxon>
        <taxon>Poaceae</taxon>
        <taxon>BOP clade</taxon>
        <taxon>Oryzoideae</taxon>
        <taxon>Oryzeae</taxon>
        <taxon>Oryzinae</taxon>
        <taxon>Oryza</taxon>
        <taxon>Oryza sativa</taxon>
    </lineage>
</organism>
<evidence type="ECO:0000313" key="3">
    <source>
        <dbReference type="Proteomes" id="UP000059680"/>
    </source>
</evidence>
<accession>A0A0P0X187</accession>